<dbReference type="InterPro" id="IPR009187">
    <property type="entry name" value="Prok_Ku"/>
</dbReference>
<accession>A0ABV2I275</accession>
<dbReference type="SUPFAM" id="SSF100939">
    <property type="entry name" value="SPOC domain-like"/>
    <property type="match status" value="1"/>
</dbReference>
<dbReference type="InterPro" id="IPR016194">
    <property type="entry name" value="SPOC-like_C_dom_sf"/>
</dbReference>
<proteinExistence type="inferred from homology"/>
<keyword evidence="2" id="KW-0234">DNA repair</keyword>
<dbReference type="RefSeq" id="WP_126096961.1">
    <property type="nucleotide sequence ID" value="NZ_JBEPLM010000017.1"/>
</dbReference>
<evidence type="ECO:0000256" key="3">
    <source>
        <dbReference type="SAM" id="MobiDB-lite"/>
    </source>
</evidence>
<dbReference type="PIRSF" id="PIRSF006493">
    <property type="entry name" value="Prok_Ku"/>
    <property type="match status" value="1"/>
</dbReference>
<sequence length="299" mass="33066">MAPRPAWKGYLKLSLVTCAIELTNVVTHAEKVSFRILNRKTGNTVKRIYVDAETGKPLEEGDEIKGYEVSDGDFVHVEEDEIEAVEIESSHTLGLDGFVEKSSIQQIYLDTPYYVSPADEVSQEAFAVIRDAMAAKKMAGLARIVLYNRERPVVIEPLGKGMVMTTLRYDDTVRRPSTVFDEIKAAKTDDEMIDLAEHIIDSKKTKFDASKFDDRYEDALLELIRAKKAGKKAPKAKAPPKPSNVVNLFDALKKSLSAEGGGKAGKSSSKAPGRTKAKAAAPGHNRHRSHRQHRSRKSA</sequence>
<dbReference type="Pfam" id="PF02735">
    <property type="entry name" value="Ku"/>
    <property type="match status" value="1"/>
</dbReference>
<keyword evidence="2" id="KW-0233">DNA recombination</keyword>
<dbReference type="SMART" id="SM00559">
    <property type="entry name" value="Ku78"/>
    <property type="match status" value="1"/>
</dbReference>
<evidence type="ECO:0000256" key="2">
    <source>
        <dbReference type="HAMAP-Rule" id="MF_01875"/>
    </source>
</evidence>
<keyword evidence="2" id="KW-0227">DNA damage</keyword>
<evidence type="ECO:0000313" key="5">
    <source>
        <dbReference type="EMBL" id="MET3596709.1"/>
    </source>
</evidence>
<protein>
    <recommendedName>
        <fullName evidence="2">Non-homologous end joining protein Ku</fullName>
    </recommendedName>
</protein>
<dbReference type="NCBIfam" id="TIGR02772">
    <property type="entry name" value="Ku_bact"/>
    <property type="match status" value="1"/>
</dbReference>
<feature type="domain" description="Ku" evidence="4">
    <location>
        <begin position="55"/>
        <end position="184"/>
    </location>
</feature>
<comment type="caution">
    <text evidence="5">The sequence shown here is derived from an EMBL/GenBank/DDBJ whole genome shotgun (WGS) entry which is preliminary data.</text>
</comment>
<evidence type="ECO:0000313" key="6">
    <source>
        <dbReference type="Proteomes" id="UP001549036"/>
    </source>
</evidence>
<reference evidence="5 6" key="1">
    <citation type="submission" date="2024-06" db="EMBL/GenBank/DDBJ databases">
        <title>Genomic Encyclopedia of Type Strains, Phase IV (KMG-IV): sequencing the most valuable type-strain genomes for metagenomic binning, comparative biology and taxonomic classification.</title>
        <authorList>
            <person name="Goeker M."/>
        </authorList>
    </citation>
    <scope>NUCLEOTIDE SEQUENCE [LARGE SCALE GENOMIC DNA]</scope>
    <source>
        <strain evidence="5 6">DSM 29846</strain>
    </source>
</reference>
<feature type="region of interest" description="Disordered" evidence="3">
    <location>
        <begin position="257"/>
        <end position="299"/>
    </location>
</feature>
<dbReference type="Proteomes" id="UP001549036">
    <property type="component" value="Unassembled WGS sequence"/>
</dbReference>
<name>A0ABV2I275_9HYPH</name>
<dbReference type="PANTHER" id="PTHR41251:SF1">
    <property type="entry name" value="NON-HOMOLOGOUS END JOINING PROTEIN KU"/>
    <property type="match status" value="1"/>
</dbReference>
<keyword evidence="6" id="KW-1185">Reference proteome</keyword>
<dbReference type="EMBL" id="JBEPLM010000017">
    <property type="protein sequence ID" value="MET3596709.1"/>
    <property type="molecule type" value="Genomic_DNA"/>
</dbReference>
<comment type="similarity">
    <text evidence="2">Belongs to the prokaryotic Ku family.</text>
</comment>
<organism evidence="5 6">
    <name type="scientific">Mesorhizobium shonense</name>
    <dbReference type="NCBI Taxonomy" id="1209948"/>
    <lineage>
        <taxon>Bacteria</taxon>
        <taxon>Pseudomonadati</taxon>
        <taxon>Pseudomonadota</taxon>
        <taxon>Alphaproteobacteria</taxon>
        <taxon>Hyphomicrobiales</taxon>
        <taxon>Phyllobacteriaceae</taxon>
        <taxon>Mesorhizobium</taxon>
    </lineage>
</organism>
<keyword evidence="1 2" id="KW-0238">DNA-binding</keyword>
<evidence type="ECO:0000259" key="4">
    <source>
        <dbReference type="SMART" id="SM00559"/>
    </source>
</evidence>
<dbReference type="InterPro" id="IPR006164">
    <property type="entry name" value="DNA_bd_Ku70/Ku80"/>
</dbReference>
<comment type="subunit">
    <text evidence="2">Homodimer. Interacts with LigD.</text>
</comment>
<gene>
    <name evidence="2" type="primary">ku</name>
    <name evidence="5" type="ORF">ABID26_006131</name>
</gene>
<dbReference type="Gene3D" id="2.40.290.10">
    <property type="match status" value="1"/>
</dbReference>
<feature type="compositionally biased region" description="Basic residues" evidence="3">
    <location>
        <begin position="284"/>
        <end position="299"/>
    </location>
</feature>
<dbReference type="PANTHER" id="PTHR41251">
    <property type="entry name" value="NON-HOMOLOGOUS END JOINING PROTEIN KU"/>
    <property type="match status" value="1"/>
</dbReference>
<comment type="function">
    <text evidence="2">With LigD forms a non-homologous end joining (NHEJ) DNA repair enzyme, which repairs dsDNA breaks with reduced fidelity. Binds linear dsDNA with 5'- and 3'- overhangs but not closed circular dsDNA nor ssDNA. Recruits and stimulates the ligase activity of LigD.</text>
</comment>
<evidence type="ECO:0000256" key="1">
    <source>
        <dbReference type="ARBA" id="ARBA00023125"/>
    </source>
</evidence>
<dbReference type="HAMAP" id="MF_01875">
    <property type="entry name" value="Prokaryotic_Ku"/>
    <property type="match status" value="1"/>
</dbReference>